<organism evidence="3 4">
    <name type="scientific">Caenorhabditis bovis</name>
    <dbReference type="NCBI Taxonomy" id="2654633"/>
    <lineage>
        <taxon>Eukaryota</taxon>
        <taxon>Metazoa</taxon>
        <taxon>Ecdysozoa</taxon>
        <taxon>Nematoda</taxon>
        <taxon>Chromadorea</taxon>
        <taxon>Rhabditida</taxon>
        <taxon>Rhabditina</taxon>
        <taxon>Rhabditomorpha</taxon>
        <taxon>Rhabditoidea</taxon>
        <taxon>Rhabditidae</taxon>
        <taxon>Peloderinae</taxon>
        <taxon>Caenorhabditis</taxon>
    </lineage>
</organism>
<comment type="caution">
    <text evidence="3">The sequence shown here is derived from an EMBL/GenBank/DDBJ whole genome shotgun (WGS) entry which is preliminary data.</text>
</comment>
<protein>
    <submittedName>
        <fullName evidence="3">Uncharacterized protein</fullName>
    </submittedName>
</protein>
<dbReference type="GO" id="GO:0005777">
    <property type="term" value="C:peroxisome"/>
    <property type="evidence" value="ECO:0007669"/>
    <property type="project" value="InterPro"/>
</dbReference>
<accession>A0A8S1ET12</accession>
<dbReference type="EMBL" id="CADEPM010000004">
    <property type="protein sequence ID" value="CAB3405178.1"/>
    <property type="molecule type" value="Genomic_DNA"/>
</dbReference>
<feature type="region of interest" description="Disordered" evidence="2">
    <location>
        <begin position="2701"/>
        <end position="2727"/>
    </location>
</feature>
<evidence type="ECO:0000313" key="3">
    <source>
        <dbReference type="EMBL" id="CAB3405178.1"/>
    </source>
</evidence>
<feature type="compositionally biased region" description="Polar residues" evidence="2">
    <location>
        <begin position="226"/>
        <end position="241"/>
    </location>
</feature>
<reference evidence="3 4" key="1">
    <citation type="submission" date="2020-04" db="EMBL/GenBank/DDBJ databases">
        <authorList>
            <person name="Laetsch R D."/>
            <person name="Stevens L."/>
            <person name="Kumar S."/>
            <person name="Blaxter L. M."/>
        </authorList>
    </citation>
    <scope>NUCLEOTIDE SEQUENCE [LARGE SCALE GENOMIC DNA]</scope>
</reference>
<evidence type="ECO:0000313" key="4">
    <source>
        <dbReference type="Proteomes" id="UP000494206"/>
    </source>
</evidence>
<feature type="compositionally biased region" description="Basic and acidic residues" evidence="2">
    <location>
        <begin position="2746"/>
        <end position="2755"/>
    </location>
</feature>
<keyword evidence="4" id="KW-1185">Reference proteome</keyword>
<feature type="region of interest" description="Disordered" evidence="2">
    <location>
        <begin position="224"/>
        <end position="245"/>
    </location>
</feature>
<sequence length="3179" mass="367889">MPTTSTTSSEARQPREAEEVYIHMHRNFRASRNVRAHWLLHNLWGTTRIADDDFKGDDFSTELTVVGIVPKGGDGNEVVVGEDFQVTDNTKIIYISRYYRHVYVLDLSPSTIVADEETDSCLCTRIMKSLRTVMSATAKGFIIPGTARRFQPQIYLAVVVFVPFLKFEHEMTMLEGVLLTESNVSEVADLIQTKFQVLFNKYYNFAKPVLTEWNKMKKTRYGGEAASSSANDSTPTMSEASSADVPPEIPLIDVEERPRRIAPKPVEKPLSKKDRMSTVRYKRGIWKVTIEPEAAATCMLTGDGGYIQPEWSLIFMLRLGLIATQMLPENTQSNLIVITDGVCGMPDERALQQLLTQLRSYTIACSFVQLQRQACNESVFGHVGSCELLRFLSTATFGSYLPSYGPETFYNDNAFGYMCEEDVDVRVAKTIAESNMNIYHRSLVCWSFRSALSENSYINEAYNRINPEFVNLQKRCMETHRRFRMTHRATLNQLLYVRLREGFTLKRIEFHPELEKVTVTLCMVFRPLVHIDYVIVAPWPTPSTVKQDIIVELVIQAPYNELKDLLVDGKYLDPERLNLTKSAIDGIIEADRILIHLHNFDVNPHFYTIPTGVSIDYALFGSYQKNAKRLPPICLGKHDENSTKSFIGFWRVLLDMQDAAWQRWVHTHSERVLLTPHRVPFEVFSMSSYYRFECYTALNRLYSMIKAQSSFCLVANHTYVTMVYRDDATDGDPPAFFYLKRICNDAPFLVIKTAFLGGIRSALRRRIVDSQRERLLKIALRGKMTEPRNDFSNLNALHIIRRPLEKILVRYNYIPEDLRQIARINETTLDADEIRIITLHNAIAKTLCCRRQVLILSPHNFAEGAWMIRPAADFILNVILQKRLVKDRYRPAWSKNNIFSMVRQVYNSTGSSLEQYIMFPPSELEGEDDAPLSKRTVTMGFRPEKPIPRPTKEVTRALALVSEFWFEPNVPELAGFQMQLENPPLEYRHDEDLHITSVLLTIDRMIYACSLKTALENIDKEKEIDVPIMFPDHFGCRRIGPDEMTKIRMSRKLDDLVKSEQVSEFVKVHTNMFSLERLMRNSEKKLFMLKHFMRNNYDVPLCQQMVLNAVHFQLDRCFDVYWDMNRSENEAILKYLRRRRDYERTNFRLYAKGLTPWSFVVVIIAAPVQRNDSLCRGIPMLCAHINEGQTAYCSAFEHFDDEGIVSVSADDVPADWFTNSRTGWAPYNSMGFSESVTDISSFVAFMEQDLLSRARIAALFETTRRNMCVEEEKVFSMTSDIIFNEVEVESLPDAFLAFCTHLQSDVEWPSYKWCSRETNIDTMLQEALKKSFIPVPGARNLFFAKQKDRVPLNADVSYLGISDANLPMFIQFQCCVEYPNKDVETFPVNFIPTCIYQVLNRCRHIPKQPFDIRKLRVSLDILVKSNEEFTGMTIDQTVFDILSFSNPIVQRIRARKHRERLDTMNELRERLEEGSNGLTRKERRLLLYLTNTLDALLVLEKKLVFTRRPDIDGDSVRDMCRYINKLIGKKPRTQVDKRKKPLSFVIPSDRAKDMFLNKLDGLEVEYCKLRRFAGTGLYYSSHVVNPLKLARMVPKVANDVTGRDVINDFWLILKIGNSITMYFFQRYNDVHSMIMESLWRGVRGVLRSVNQELLLERMFETRECDDLLVNKEDEEFDNDSQSVSASVISEPPSIINEAFRFEYSAGYFACKIQKTIWLHVPQRLRERSVREKKPHLSLGFEKLRNCLQEYGVRNMRNMFIMKDEAHNCHMYMQLHMTPETYAAAHETSKSTRKQSFSIEEKLETDIALTIYAIEPIDDEFCRQLSSALQIKLYHALTDEILRGFLHNRELALLSCEIPYLQPIDNDPDSRVFYSIPSIFGTFLTPIMHFVNQHLSSLNYIAPVNVRDDSIGSRSSSFSSRSTMMAKNDEKQEAMKRTRLHVHPAYRGVIPLDYNDSKFKLHLKLPTAGVTSVGIAIVEFRMVNTRGEIILDSVHADMDEASRHMLVPNIPGDMNIAYKDITKVQKHFMPVDDKSMAAYIEVIAYKHGDTQIEDVEDTMMRAIEMSLYDVITEYGYLNTTLLESTARLSHHPSFNGMRSFEEAASSEPAGGFRRSICMHSVDLSFPKASLTRNSSLPRDVHEGNSTRDELGKSVFISRRNIYGIMKWFDFISTKQSDMNTITKDTIMFECQHTIIPPLIEIRNRIKEDLGSGDLENIFLCSLKKKEDYDQHFPNSLRESSLSLHGGTCTCDNHGKYEILPNDPENLKEYQYLKADIGIDETNGSPNEYLIVSYMRDVFAELAETQNRGDDKVVEYVTLFQNHLHGKFEPLIETNAFVPRQRLLMALVKGEVMTIYFYNFHPNILNEVQTRVQKIASWYNAKTQLLREIGLQKMGITHLSPRAVSAQPEFNYEQLIWKGPEQLIRKSIPPERVVFPTNMNNPEYSNIFFRMYRQPQLQTTMGSSLMVYKSDCVAANHFEQMLRWRKLLKRQLNVQGKIKKVHDMLLQNRLDITEMDLHQFLKPPQLDTREEPEPESQLGHDDLQKTTIHGTVRSLTHGESDILKAKGELIVKRVVKKKPVADEVHSIQIPMFIIEDWRELADAADQLNGDEPEEAQEAMMATRRNVKAKSEEWAAKVGEEMTGRLLSIVESKRLEINEPRLMLDETADVIQVHDEEFKEKKKKKERKTSIGGKIGALVQRMRSNPEASAPAPAPSPSPPPPPPEPKGAFSRARAFTTNLIARSFKKTPKSDGTERNGVETGEDMLDLEGLSFNRKITRSFGPNVLEIVFDHLQTTVAFIEKTTGYRQLLVTDISDASMRANRYRVERIAKDDHQLQPYIVLFKVFQGGIVFIEVSYQRPNFCVKYFVYERAKHSTSDYYMIEKMRKLYEKETQQLYDEIDRLKRCCDLHSFHFDYHVRLVAKYLQKPLASKSLLGTNYNVLELLTSLRDYHSRRFIEIRSNNTIRFDEFDCTAKVGTNFWTCYAESNMEKTLGNVLRLKRNVEIVLDEPEEGPSDQGEQLTEFDYMIVECYDTAVKNEKMIARTYFLLNCTPTDYDEYTQFLPYAVLSVFVEREDVNEELREISFDLVSEPTTQTDNETVSRPCRRKLARRERKRMVCAPRRKKTSRRSSETQKRRIEEKARRRKRKEAEKKSLRKRNENHQCETQFITNATVTFVEPETD</sequence>
<keyword evidence="1" id="KW-0175">Coiled coil</keyword>
<dbReference type="Proteomes" id="UP000494206">
    <property type="component" value="Unassembled WGS sequence"/>
</dbReference>
<dbReference type="PANTHER" id="PTHR14918:SF3">
    <property type="entry name" value="KICSTOR COMPLEX PROTEIN SZT2"/>
    <property type="match status" value="1"/>
</dbReference>
<feature type="compositionally biased region" description="Basic residues" evidence="2">
    <location>
        <begin position="3114"/>
        <end position="3125"/>
    </location>
</feature>
<dbReference type="InterPro" id="IPR033228">
    <property type="entry name" value="SZT2"/>
</dbReference>
<dbReference type="PANTHER" id="PTHR14918">
    <property type="entry name" value="KICSTOR COMPLEX PROTEIN SZT2"/>
    <property type="match status" value="1"/>
</dbReference>
<feature type="region of interest" description="Disordered" evidence="2">
    <location>
        <begin position="2674"/>
        <end position="2693"/>
    </location>
</feature>
<feature type="region of interest" description="Disordered" evidence="2">
    <location>
        <begin position="3114"/>
        <end position="3161"/>
    </location>
</feature>
<dbReference type="OrthoDB" id="43547at2759"/>
<feature type="compositionally biased region" description="Pro residues" evidence="2">
    <location>
        <begin position="2709"/>
        <end position="2723"/>
    </location>
</feature>
<proteinExistence type="predicted"/>
<feature type="compositionally biased region" description="Basic and acidic residues" evidence="2">
    <location>
        <begin position="3126"/>
        <end position="3160"/>
    </location>
</feature>
<feature type="region of interest" description="Disordered" evidence="2">
    <location>
        <begin position="2738"/>
        <end position="2757"/>
    </location>
</feature>
<gene>
    <name evidence="3" type="ORF">CBOVIS_LOCUS7406</name>
</gene>
<feature type="coiled-coil region" evidence="1">
    <location>
        <begin position="1454"/>
        <end position="1484"/>
    </location>
</feature>
<name>A0A8S1ET12_9PELO</name>
<evidence type="ECO:0000256" key="2">
    <source>
        <dbReference type="SAM" id="MobiDB-lite"/>
    </source>
</evidence>
<evidence type="ECO:0000256" key="1">
    <source>
        <dbReference type="SAM" id="Coils"/>
    </source>
</evidence>